<accession>A0AB73BVF9</accession>
<dbReference type="AlphaFoldDB" id="A0AB73BVF9"/>
<reference evidence="1 2" key="1">
    <citation type="submission" date="2014-01" db="EMBL/GenBank/DDBJ databases">
        <title>Comparative genomics of Fusobacterium necrophorum wild isolates.</title>
        <authorList>
            <person name="Kittichotirat W."/>
            <person name="Bumgarner R.E."/>
            <person name="Lawrence P."/>
        </authorList>
    </citation>
    <scope>NUCLEOTIDE SEQUENCE [LARGE SCALE GENOMIC DNA]</scope>
    <source>
        <strain evidence="1 2">BL</strain>
    </source>
</reference>
<protein>
    <recommendedName>
        <fullName evidence="3">CopG family transcriptional regulator</fullName>
    </recommendedName>
</protein>
<evidence type="ECO:0008006" key="3">
    <source>
        <dbReference type="Google" id="ProtNLM"/>
    </source>
</evidence>
<organism evidence="1 2">
    <name type="scientific">Fusobacterium necrophorum BL</name>
    <dbReference type="NCBI Taxonomy" id="1441732"/>
    <lineage>
        <taxon>Bacteria</taxon>
        <taxon>Fusobacteriati</taxon>
        <taxon>Fusobacteriota</taxon>
        <taxon>Fusobacteriia</taxon>
        <taxon>Fusobacteriales</taxon>
        <taxon>Fusobacteriaceae</taxon>
        <taxon>Fusobacterium</taxon>
    </lineage>
</organism>
<proteinExistence type="predicted"/>
<evidence type="ECO:0000313" key="2">
    <source>
        <dbReference type="Proteomes" id="UP000027473"/>
    </source>
</evidence>
<sequence length="50" mass="6075">MLNLKKPKMKEYQNIKLSQSIYQKFFQGKVKEEEGIIEKALEIYFKEYIS</sequence>
<evidence type="ECO:0000313" key="1">
    <source>
        <dbReference type="EMBL" id="KDE62592.1"/>
    </source>
</evidence>
<name>A0AB73BVF9_9FUSO</name>
<dbReference type="Proteomes" id="UP000027473">
    <property type="component" value="Unassembled WGS sequence"/>
</dbReference>
<comment type="caution">
    <text evidence="1">The sequence shown here is derived from an EMBL/GenBank/DDBJ whole genome shotgun (WGS) entry which is preliminary data.</text>
</comment>
<gene>
    <name evidence="1" type="ORF">FUSO3_07465</name>
</gene>
<dbReference type="EMBL" id="JAAC01000122">
    <property type="protein sequence ID" value="KDE62592.1"/>
    <property type="molecule type" value="Genomic_DNA"/>
</dbReference>